<proteinExistence type="predicted"/>
<comment type="caution">
    <text evidence="1">The sequence shown here is derived from an EMBL/GenBank/DDBJ whole genome shotgun (WGS) entry which is preliminary data.</text>
</comment>
<dbReference type="Proteomes" id="UP001066276">
    <property type="component" value="Chromosome 12"/>
</dbReference>
<gene>
    <name evidence="1" type="ORF">NDU88_003149</name>
</gene>
<evidence type="ECO:0000313" key="1">
    <source>
        <dbReference type="EMBL" id="KAJ1082988.1"/>
    </source>
</evidence>
<sequence>MVTLAETRCGDYWAHAVVVPGSDWGRDRPSAPKELSEGAQIREEQSSVLSTSRFCTETLFIWQQLQILVRVLSQKVSRGINTVNSLAQFLKTYYGRTPNSSIQSTMKCLLEPILMDVFK</sequence>
<dbReference type="EMBL" id="JANPWB010000016">
    <property type="protein sequence ID" value="KAJ1082988.1"/>
    <property type="molecule type" value="Genomic_DNA"/>
</dbReference>
<keyword evidence="2" id="KW-1185">Reference proteome</keyword>
<name>A0AAV7KVQ1_PLEWA</name>
<evidence type="ECO:0000313" key="2">
    <source>
        <dbReference type="Proteomes" id="UP001066276"/>
    </source>
</evidence>
<protein>
    <submittedName>
        <fullName evidence="1">Uncharacterized protein</fullName>
    </submittedName>
</protein>
<dbReference type="AlphaFoldDB" id="A0AAV7KVQ1"/>
<reference evidence="1" key="1">
    <citation type="journal article" date="2022" name="bioRxiv">
        <title>Sequencing and chromosome-scale assembly of the giantPleurodeles waltlgenome.</title>
        <authorList>
            <person name="Brown T."/>
            <person name="Elewa A."/>
            <person name="Iarovenko S."/>
            <person name="Subramanian E."/>
            <person name="Araus A.J."/>
            <person name="Petzold A."/>
            <person name="Susuki M."/>
            <person name="Suzuki K.-i.T."/>
            <person name="Hayashi T."/>
            <person name="Toyoda A."/>
            <person name="Oliveira C."/>
            <person name="Osipova E."/>
            <person name="Leigh N.D."/>
            <person name="Simon A."/>
            <person name="Yun M.H."/>
        </authorList>
    </citation>
    <scope>NUCLEOTIDE SEQUENCE</scope>
    <source>
        <strain evidence="1">20211129_DDA</strain>
        <tissue evidence="1">Liver</tissue>
    </source>
</reference>
<organism evidence="1 2">
    <name type="scientific">Pleurodeles waltl</name>
    <name type="common">Iberian ribbed newt</name>
    <dbReference type="NCBI Taxonomy" id="8319"/>
    <lineage>
        <taxon>Eukaryota</taxon>
        <taxon>Metazoa</taxon>
        <taxon>Chordata</taxon>
        <taxon>Craniata</taxon>
        <taxon>Vertebrata</taxon>
        <taxon>Euteleostomi</taxon>
        <taxon>Amphibia</taxon>
        <taxon>Batrachia</taxon>
        <taxon>Caudata</taxon>
        <taxon>Salamandroidea</taxon>
        <taxon>Salamandridae</taxon>
        <taxon>Pleurodelinae</taxon>
        <taxon>Pleurodeles</taxon>
    </lineage>
</organism>
<accession>A0AAV7KVQ1</accession>